<evidence type="ECO:0000256" key="4">
    <source>
        <dbReference type="ARBA" id="ARBA00022827"/>
    </source>
</evidence>
<comment type="cofactor">
    <cofactor evidence="1">
        <name>FAD</name>
        <dbReference type="ChEBI" id="CHEBI:57692"/>
    </cofactor>
</comment>
<keyword evidence="5" id="KW-0560">Oxidoreductase</keyword>
<dbReference type="KEGG" id="cuh:BJN34_24785"/>
<evidence type="ECO:0000256" key="5">
    <source>
        <dbReference type="ARBA" id="ARBA00023002"/>
    </source>
</evidence>
<dbReference type="EMBL" id="CP017758">
    <property type="protein sequence ID" value="AQV97082.1"/>
    <property type="molecule type" value="Genomic_DNA"/>
</dbReference>
<dbReference type="Proteomes" id="UP000189627">
    <property type="component" value="Chromosome 2"/>
</dbReference>
<reference evidence="8" key="1">
    <citation type="submission" date="2017-02" db="EMBL/GenBank/DDBJ databases">
        <title>Complete genome sequence of Cupriavidus necator strain NH9, a 3-chlorobenzoate degrader.</title>
        <authorList>
            <person name="Moriuchi R."/>
            <person name="Dohra H."/>
            <person name="Ogawa N."/>
        </authorList>
    </citation>
    <scope>NUCLEOTIDE SEQUENCE [LARGE SCALE GENOMIC DNA]</scope>
    <source>
        <strain evidence="8">NH9</strain>
    </source>
</reference>
<protein>
    <submittedName>
        <fullName evidence="7">Acyl-CoA dehydrogenase</fullName>
    </submittedName>
</protein>
<dbReference type="OrthoDB" id="2450120at2"/>
<evidence type="ECO:0000256" key="2">
    <source>
        <dbReference type="ARBA" id="ARBA00009347"/>
    </source>
</evidence>
<dbReference type="AlphaFoldDB" id="A0A1U9UWN5"/>
<dbReference type="InterPro" id="IPR009100">
    <property type="entry name" value="AcylCoA_DH/oxidase_NM_dom_sf"/>
</dbReference>
<dbReference type="GO" id="GO:0003995">
    <property type="term" value="F:acyl-CoA dehydrogenase activity"/>
    <property type="evidence" value="ECO:0007669"/>
    <property type="project" value="TreeGrafter"/>
</dbReference>
<keyword evidence="3" id="KW-0285">Flavoprotein</keyword>
<dbReference type="Gene3D" id="1.20.140.10">
    <property type="entry name" value="Butyryl-CoA Dehydrogenase, subunit A, domain 3"/>
    <property type="match status" value="1"/>
</dbReference>
<accession>A0A1U9UWN5</accession>
<evidence type="ECO:0000256" key="1">
    <source>
        <dbReference type="ARBA" id="ARBA00001974"/>
    </source>
</evidence>
<dbReference type="GO" id="GO:0050660">
    <property type="term" value="F:flavin adenine dinucleotide binding"/>
    <property type="evidence" value="ECO:0007669"/>
    <property type="project" value="InterPro"/>
</dbReference>
<dbReference type="SUPFAM" id="SSF56645">
    <property type="entry name" value="Acyl-CoA dehydrogenase NM domain-like"/>
    <property type="match status" value="1"/>
</dbReference>
<dbReference type="Pfam" id="PF00441">
    <property type="entry name" value="Acyl-CoA_dh_1"/>
    <property type="match status" value="1"/>
</dbReference>
<dbReference type="PANTHER" id="PTHR43884">
    <property type="entry name" value="ACYL-COA DEHYDROGENASE"/>
    <property type="match status" value="1"/>
</dbReference>
<gene>
    <name evidence="7" type="ORF">BJN34_24785</name>
</gene>
<dbReference type="InterPro" id="IPR009075">
    <property type="entry name" value="AcylCo_DH/oxidase_C"/>
</dbReference>
<dbReference type="InterPro" id="IPR036250">
    <property type="entry name" value="AcylCo_DH-like_C"/>
</dbReference>
<name>A0A1U9UWN5_CUPNE</name>
<evidence type="ECO:0000313" key="8">
    <source>
        <dbReference type="Proteomes" id="UP000189627"/>
    </source>
</evidence>
<keyword evidence="4" id="KW-0274">FAD</keyword>
<feature type="domain" description="Acyl-CoA dehydrogenase/oxidase C-terminal" evidence="6">
    <location>
        <begin position="178"/>
        <end position="299"/>
    </location>
</feature>
<dbReference type="PANTHER" id="PTHR43884:SF20">
    <property type="entry name" value="ACYL-COA DEHYDROGENASE FADE28"/>
    <property type="match status" value="1"/>
</dbReference>
<dbReference type="InterPro" id="IPR037069">
    <property type="entry name" value="AcylCoA_DH/ox_N_sf"/>
</dbReference>
<organism evidence="7 8">
    <name type="scientific">Cupriavidus necator</name>
    <name type="common">Alcaligenes eutrophus</name>
    <name type="synonym">Ralstonia eutropha</name>
    <dbReference type="NCBI Taxonomy" id="106590"/>
    <lineage>
        <taxon>Bacteria</taxon>
        <taxon>Pseudomonadati</taxon>
        <taxon>Pseudomonadota</taxon>
        <taxon>Betaproteobacteria</taxon>
        <taxon>Burkholderiales</taxon>
        <taxon>Burkholderiaceae</taxon>
        <taxon>Cupriavidus</taxon>
    </lineage>
</organism>
<dbReference type="Gene3D" id="1.10.540.10">
    <property type="entry name" value="Acyl-CoA dehydrogenase/oxidase, N-terminal domain"/>
    <property type="match status" value="1"/>
</dbReference>
<evidence type="ECO:0000256" key="3">
    <source>
        <dbReference type="ARBA" id="ARBA00022630"/>
    </source>
</evidence>
<comment type="similarity">
    <text evidence="2">Belongs to the acyl-CoA dehydrogenase family.</text>
</comment>
<evidence type="ECO:0000313" key="7">
    <source>
        <dbReference type="EMBL" id="AQV97082.1"/>
    </source>
</evidence>
<evidence type="ECO:0000259" key="6">
    <source>
        <dbReference type="Pfam" id="PF00441"/>
    </source>
</evidence>
<sequence>MHNAYSDALDALLRDCCPPATVRALEQQGDPQPLWQALLESGFADCLLPESAGGAALPLRDLAPVLFVTGRHALPLPLGQTIFARALLQASGIALPGGPIALAGFEDGAGAALVADARHAQWFLLQDGERCLLLPAADARAEPTGAHHDLTLRVPRPGASAPAAFSLPAGTLRTLGACLHAAQLAGALAHVLDMTLQYANDRQQFGRAIGKFQAIQHQVSEMAEHVAAARVAAQLACDSSTGTPERLRTAIGKLRASDAVTPVAAIAHAVHGAIGITEEYDLQLYTRRLHAWRVADGSERWWSRVLGEQVCASEGRNAVELVRDWCEPAPAA</sequence>
<proteinExistence type="inferred from homology"/>
<dbReference type="SUPFAM" id="SSF47203">
    <property type="entry name" value="Acyl-CoA dehydrogenase C-terminal domain-like"/>
    <property type="match status" value="1"/>
</dbReference>
<dbReference type="RefSeq" id="WP_078199462.1">
    <property type="nucleotide sequence ID" value="NZ_CP017758.1"/>
</dbReference>